<evidence type="ECO:0000313" key="1">
    <source>
        <dbReference type="EMBL" id="ARN74926.1"/>
    </source>
</evidence>
<accession>A0A1X9NBE3</accession>
<dbReference type="EMBL" id="CP019343">
    <property type="protein sequence ID" value="ARN74926.1"/>
    <property type="molecule type" value="Genomic_DNA"/>
</dbReference>
<reference evidence="1 2" key="1">
    <citation type="submission" date="2016-11" db="EMBL/GenBank/DDBJ databases">
        <title>Trade-off between light-utilization and light-protection in marine flavobacteria.</title>
        <authorList>
            <person name="Kumagai Y."/>
        </authorList>
    </citation>
    <scope>NUCLEOTIDE SEQUENCE [LARGE SCALE GENOMIC DNA]</scope>
    <source>
        <strain evidence="1 2">NBRC 107125</strain>
    </source>
</reference>
<name>A0A1X9NBE3_9GAMM</name>
<protein>
    <submittedName>
        <fullName evidence="1">Uncharacterized protein</fullName>
    </submittedName>
</protein>
<dbReference type="OrthoDB" id="5739463at2"/>
<dbReference type="KEGG" id="osg:BST96_12865"/>
<keyword evidence="2" id="KW-1185">Reference proteome</keyword>
<gene>
    <name evidence="1" type="ORF">BST96_12865</name>
</gene>
<sequence length="109" mass="12245">MLINTVLRHDDIKDQTAESKERETMKNSASNSVFTQVDYRQFRQHLADITTNTVKGKGYETAIYDSKGDIQAIVHAASIDTNGHCYPAEYFIRSSALPAASELEWLYAA</sequence>
<dbReference type="RefSeq" id="WP_085759093.1">
    <property type="nucleotide sequence ID" value="NZ_CP019343.1"/>
</dbReference>
<dbReference type="AlphaFoldDB" id="A0A1X9NBE3"/>
<organism evidence="1 2">
    <name type="scientific">Oceanicoccus sagamiensis</name>
    <dbReference type="NCBI Taxonomy" id="716816"/>
    <lineage>
        <taxon>Bacteria</taxon>
        <taxon>Pseudomonadati</taxon>
        <taxon>Pseudomonadota</taxon>
        <taxon>Gammaproteobacteria</taxon>
        <taxon>Cellvibrionales</taxon>
        <taxon>Spongiibacteraceae</taxon>
        <taxon>Oceanicoccus</taxon>
    </lineage>
</organism>
<dbReference type="Proteomes" id="UP000193450">
    <property type="component" value="Chromosome"/>
</dbReference>
<proteinExistence type="predicted"/>
<evidence type="ECO:0000313" key="2">
    <source>
        <dbReference type="Proteomes" id="UP000193450"/>
    </source>
</evidence>